<sequence>MFQKFHDAGRSGGPSVQEFGGAALTGAIILQAQKSLFSSSLPCCRTGRAPTYGMLKYSLRRPEQRHARLLRTTYGGSVSPFSAYRSLPRDTASQAG</sequence>
<dbReference type="KEGG" id="gbc:GbCGDNIH3_5020"/>
<dbReference type="EMBL" id="CP003181">
    <property type="protein sequence ID" value="AHJ62282.1"/>
    <property type="molecule type" value="Genomic_DNA"/>
</dbReference>
<keyword evidence="1" id="KW-0808">Transferase</keyword>
<proteinExistence type="predicted"/>
<name>A0AAN0VF31_9PROT</name>
<dbReference type="GO" id="GO:0004674">
    <property type="term" value="F:protein serine/threonine kinase activity"/>
    <property type="evidence" value="ECO:0007669"/>
    <property type="project" value="UniProtKB-KW"/>
</dbReference>
<dbReference type="KEGG" id="gbh:GbCGDNIH2_5020"/>
<protein>
    <submittedName>
        <fullName evidence="1">Serine/threonine protein kinase PrkA</fullName>
        <ecNumber evidence="1">2.7.11.1</ecNumber>
    </submittedName>
</protein>
<keyword evidence="1" id="KW-0723">Serine/threonine-protein kinase</keyword>
<evidence type="ECO:0000313" key="2">
    <source>
        <dbReference type="Proteomes" id="UP000019438"/>
    </source>
</evidence>
<accession>A0AAN0VF31</accession>
<dbReference type="EC" id="2.7.11.1" evidence="1"/>
<dbReference type="AlphaFoldDB" id="A0AAN0VF31"/>
<dbReference type="Proteomes" id="UP000019438">
    <property type="component" value="Chromosome"/>
</dbReference>
<gene>
    <name evidence="1" type="ORF">GbCGDNIH3_5020</name>
</gene>
<keyword evidence="1" id="KW-0418">Kinase</keyword>
<organism evidence="1 2">
    <name type="scientific">Granulibacter bethesdensis</name>
    <dbReference type="NCBI Taxonomy" id="364410"/>
    <lineage>
        <taxon>Bacteria</taxon>
        <taxon>Pseudomonadati</taxon>
        <taxon>Pseudomonadota</taxon>
        <taxon>Alphaproteobacteria</taxon>
        <taxon>Acetobacterales</taxon>
        <taxon>Acetobacteraceae</taxon>
        <taxon>Granulibacter</taxon>
    </lineage>
</organism>
<reference evidence="2" key="1">
    <citation type="submission" date="2012-06" db="EMBL/GenBank/DDBJ databases">
        <title>Genome analysis of multiple Granulibacter bethesdensis isolates demonstrates substantial genome diversity.</title>
        <authorList>
            <person name="Greenberg D.E."/>
            <person name="Porcella S.F."/>
            <person name="Zarember K."/>
            <person name="Zelazny A.M."/>
            <person name="Bruno D."/>
            <person name="Martens C."/>
            <person name="Barbian K.D."/>
            <person name="Jaske E."/>
            <person name="Holland S.M."/>
        </authorList>
    </citation>
    <scope>NUCLEOTIDE SEQUENCE [LARGE SCALE GENOMIC DNA]</scope>
    <source>
        <strain evidence="2">CGDNIH3</strain>
    </source>
</reference>
<evidence type="ECO:0000313" key="1">
    <source>
        <dbReference type="EMBL" id="AHJ62282.1"/>
    </source>
</evidence>